<evidence type="ECO:0000256" key="7">
    <source>
        <dbReference type="ARBA" id="ARBA00023065"/>
    </source>
</evidence>
<dbReference type="EMBL" id="JAPTHD010000006">
    <property type="protein sequence ID" value="MDV5824841.1"/>
    <property type="molecule type" value="Genomic_DNA"/>
</dbReference>
<evidence type="ECO:0000256" key="4">
    <source>
        <dbReference type="ARBA" id="ARBA00022496"/>
    </source>
</evidence>
<comment type="caution">
    <text evidence="16">The sequence shown here is derived from an EMBL/GenBank/DDBJ whole genome shotgun (WGS) entry which is preliminary data.</text>
</comment>
<comment type="subcellular location">
    <subcellularLocation>
        <location evidence="1 11">Cell outer membrane</location>
        <topology evidence="1 11">Multi-pass membrane protein</topology>
    </subcellularLocation>
</comment>
<keyword evidence="7" id="KW-0406">Ion transport</keyword>
<keyword evidence="17" id="KW-1185">Reference proteome</keyword>
<evidence type="ECO:0000256" key="13">
    <source>
        <dbReference type="SAM" id="SignalP"/>
    </source>
</evidence>
<dbReference type="PROSITE" id="PS52016">
    <property type="entry name" value="TONB_DEPENDENT_REC_3"/>
    <property type="match status" value="1"/>
</dbReference>
<dbReference type="InterPro" id="IPR037066">
    <property type="entry name" value="Plug_dom_sf"/>
</dbReference>
<keyword evidence="10 11" id="KW-0998">Cell outer membrane</keyword>
<dbReference type="Proteomes" id="UP001185984">
    <property type="component" value="Unassembled WGS sequence"/>
</dbReference>
<evidence type="ECO:0000256" key="12">
    <source>
        <dbReference type="RuleBase" id="RU003357"/>
    </source>
</evidence>
<dbReference type="InterPro" id="IPR000531">
    <property type="entry name" value="Beta-barrel_TonB"/>
</dbReference>
<accession>A0ABU3ZZ84</accession>
<feature type="signal peptide" evidence="13">
    <location>
        <begin position="1"/>
        <end position="23"/>
    </location>
</feature>
<keyword evidence="8 12" id="KW-0798">TonB box</keyword>
<keyword evidence="2 11" id="KW-0813">Transport</keyword>
<keyword evidence="3 11" id="KW-1134">Transmembrane beta strand</keyword>
<evidence type="ECO:0000256" key="1">
    <source>
        <dbReference type="ARBA" id="ARBA00004571"/>
    </source>
</evidence>
<keyword evidence="9 11" id="KW-0472">Membrane</keyword>
<dbReference type="InterPro" id="IPR039426">
    <property type="entry name" value="TonB-dep_rcpt-like"/>
</dbReference>
<dbReference type="Pfam" id="PF00593">
    <property type="entry name" value="TonB_dep_Rec_b-barrel"/>
    <property type="match status" value="2"/>
</dbReference>
<keyword evidence="4" id="KW-0410">Iron transport</keyword>
<keyword evidence="16" id="KW-0675">Receptor</keyword>
<evidence type="ECO:0000256" key="9">
    <source>
        <dbReference type="ARBA" id="ARBA00023136"/>
    </source>
</evidence>
<sequence>MVRKCVRFWMVSTCLATSGVAAAQEAAPAPQSVAAPPAGAADIIVTAQRRSEALQDVPIAVSAFSQEALKSSRLDSAANLALQVPNLNYSQQLYGSSNFQIRGIGYSLVTTAGDQGVGVAENYAPIDRARITDAEFYDVERVEVLRGPQGTLYGRNATGGVINILTNKPQLGENGASMTGEYGNYDMVRLKGFVNLSPSEEFGVRVAGFYLDRQGIMDNVYTGNEIDSRSLWSFRASVKAQPSDRFRVTGIWEHFEEDDSRYGVRQACINDPGPESVAGVPVNNAVARAYLSEGCQQASIYAPGALQGHNNAASTLSGQLANLIGAISGDVNAGIVLPNDLRRTSLSVDPSNKVVSNNYQLTLEWDPTDDLTLSSITNRNLDRTIQSGGLPAATTPFNEGPLTPGGVFTDPQIGASQFLQVNNYNVLRQRQWSQELRLQSDFGGMFDFNLGAFYYTAYRHNDIYFFANGQTLYVQTVVPSAYVDPNPIPDETGHNYYLSHSEYRLKSKAAFGELYIRPTDTIQITLGARYTHDDKRQPQTSLVLLTPGRGLRTGVLQRASFKEWTGRAIAEWNPTPDNMVYASYSRGYKGGGFNPPAEGNPNAFFAPETVDAFEIGTKNSFLDRRLTLNLTGFYYRYNDYQYSVSEGLTTVTRNIDTTIYGLELESIVRPTPEFSVHFNAGYLKTKINSGPNNLSVDPYDITGGDDSLVALKNTSIACVGPASGVARLISAINAGLVPASALLGACPTAAAPNGAFATSFGLPTSFGVPTDITGNELPTSPKWTVSLGAQYDWDVSTDWRLTPRVDYHYQSSVWGDVYNNPDNKAKGWSNVNATLTLANPAKGLSVQAWAKNLFDEDAITAVGVNSASLGLTRRLYLLEPRTFGISLTKDF</sequence>
<reference evidence="17" key="1">
    <citation type="journal article" date="2022" name="J Environ Chem Eng">
        <title>Biodegradation of petroleum oil using a constructed nonpathogenic and heavy metal-tolerant bacterial consortium isolated from marine sponges.</title>
        <authorList>
            <person name="Dechsakulwatana C."/>
            <person name="Rungsihiranrut A."/>
            <person name="Muangchinda C."/>
            <person name="Ningthoujam R."/>
            <person name="Klankeo P."/>
            <person name="Pinyakong O."/>
        </authorList>
    </citation>
    <scope>NUCLEOTIDE SEQUENCE [LARGE SCALE GENOMIC DNA]</scope>
    <source>
        <strain evidence="17">MO2-4</strain>
    </source>
</reference>
<dbReference type="PANTHER" id="PTHR32552">
    <property type="entry name" value="FERRICHROME IRON RECEPTOR-RELATED"/>
    <property type="match status" value="1"/>
</dbReference>
<dbReference type="RefSeq" id="WP_317517487.1">
    <property type="nucleotide sequence ID" value="NZ_JAPTHD010000006.1"/>
</dbReference>
<feature type="domain" description="TonB-dependent receptor-like beta-barrel" evidence="14">
    <location>
        <begin position="345"/>
        <end position="688"/>
    </location>
</feature>
<dbReference type="SUPFAM" id="SSF56935">
    <property type="entry name" value="Porins"/>
    <property type="match status" value="1"/>
</dbReference>
<keyword evidence="6" id="KW-0408">Iron</keyword>
<feature type="domain" description="TonB-dependent receptor-like beta-barrel" evidence="14">
    <location>
        <begin position="766"/>
        <end position="853"/>
    </location>
</feature>
<dbReference type="InterPro" id="IPR012910">
    <property type="entry name" value="Plug_dom"/>
</dbReference>
<evidence type="ECO:0000259" key="15">
    <source>
        <dbReference type="Pfam" id="PF07715"/>
    </source>
</evidence>
<evidence type="ECO:0000256" key="2">
    <source>
        <dbReference type="ARBA" id="ARBA00022448"/>
    </source>
</evidence>
<dbReference type="Gene3D" id="2.170.130.10">
    <property type="entry name" value="TonB-dependent receptor, plug domain"/>
    <property type="match status" value="1"/>
</dbReference>
<evidence type="ECO:0000256" key="10">
    <source>
        <dbReference type="ARBA" id="ARBA00023237"/>
    </source>
</evidence>
<evidence type="ECO:0000313" key="17">
    <source>
        <dbReference type="Proteomes" id="UP001185984"/>
    </source>
</evidence>
<evidence type="ECO:0000256" key="3">
    <source>
        <dbReference type="ARBA" id="ARBA00022452"/>
    </source>
</evidence>
<gene>
    <name evidence="16" type="ORF">O0R41_14640</name>
</gene>
<protein>
    <submittedName>
        <fullName evidence="16">TonB-dependent receptor</fullName>
    </submittedName>
</protein>
<organism evidence="16 17">
    <name type="scientific">Sphingobium naphthae</name>
    <dbReference type="NCBI Taxonomy" id="1886786"/>
    <lineage>
        <taxon>Bacteria</taxon>
        <taxon>Pseudomonadati</taxon>
        <taxon>Pseudomonadota</taxon>
        <taxon>Alphaproteobacteria</taxon>
        <taxon>Sphingomonadales</taxon>
        <taxon>Sphingomonadaceae</taxon>
        <taxon>Sphingobium</taxon>
    </lineage>
</organism>
<dbReference type="Gene3D" id="2.40.170.20">
    <property type="entry name" value="TonB-dependent receptor, beta-barrel domain"/>
    <property type="match status" value="1"/>
</dbReference>
<dbReference type="Pfam" id="PF07715">
    <property type="entry name" value="Plug"/>
    <property type="match status" value="1"/>
</dbReference>
<evidence type="ECO:0000313" key="16">
    <source>
        <dbReference type="EMBL" id="MDV5824841.1"/>
    </source>
</evidence>
<evidence type="ECO:0000256" key="11">
    <source>
        <dbReference type="PROSITE-ProRule" id="PRU01360"/>
    </source>
</evidence>
<comment type="similarity">
    <text evidence="11 12">Belongs to the TonB-dependent receptor family.</text>
</comment>
<keyword evidence="5 11" id="KW-0812">Transmembrane</keyword>
<evidence type="ECO:0000259" key="14">
    <source>
        <dbReference type="Pfam" id="PF00593"/>
    </source>
</evidence>
<keyword evidence="13" id="KW-0732">Signal</keyword>
<evidence type="ECO:0000256" key="8">
    <source>
        <dbReference type="ARBA" id="ARBA00023077"/>
    </source>
</evidence>
<feature type="domain" description="TonB-dependent receptor plug" evidence="15">
    <location>
        <begin position="54"/>
        <end position="161"/>
    </location>
</feature>
<dbReference type="PANTHER" id="PTHR32552:SF81">
    <property type="entry name" value="TONB-DEPENDENT OUTER MEMBRANE RECEPTOR"/>
    <property type="match status" value="1"/>
</dbReference>
<evidence type="ECO:0000256" key="5">
    <source>
        <dbReference type="ARBA" id="ARBA00022692"/>
    </source>
</evidence>
<name>A0ABU3ZZ84_9SPHN</name>
<feature type="chain" id="PRO_5046629499" evidence="13">
    <location>
        <begin position="24"/>
        <end position="891"/>
    </location>
</feature>
<proteinExistence type="inferred from homology"/>
<evidence type="ECO:0000256" key="6">
    <source>
        <dbReference type="ARBA" id="ARBA00023004"/>
    </source>
</evidence>
<dbReference type="InterPro" id="IPR036942">
    <property type="entry name" value="Beta-barrel_TonB_sf"/>
</dbReference>